<evidence type="ECO:0000256" key="3">
    <source>
        <dbReference type="SAM" id="Coils"/>
    </source>
</evidence>
<dbReference type="InterPro" id="IPR013767">
    <property type="entry name" value="PAS_fold"/>
</dbReference>
<evidence type="ECO:0000259" key="7">
    <source>
        <dbReference type="PROSITE" id="PS51831"/>
    </source>
</evidence>
<dbReference type="PROSITE" id="PS51832">
    <property type="entry name" value="HD_GYP"/>
    <property type="match status" value="1"/>
</dbReference>
<dbReference type="GO" id="GO:1902201">
    <property type="term" value="P:negative regulation of bacterial-type flagellum-dependent cell motility"/>
    <property type="evidence" value="ECO:0007669"/>
    <property type="project" value="TreeGrafter"/>
</dbReference>
<dbReference type="NCBIfam" id="TIGR00254">
    <property type="entry name" value="GGDEF"/>
    <property type="match status" value="1"/>
</dbReference>
<dbReference type="AlphaFoldDB" id="A0A5C5Z1A5"/>
<dbReference type="EMBL" id="SJPJ01000001">
    <property type="protein sequence ID" value="TWT81065.1"/>
    <property type="molecule type" value="Genomic_DNA"/>
</dbReference>
<dbReference type="Pfam" id="PF00989">
    <property type="entry name" value="PAS"/>
    <property type="match status" value="1"/>
</dbReference>
<dbReference type="Gene3D" id="1.10.3210.10">
    <property type="entry name" value="Hypothetical protein af1432"/>
    <property type="match status" value="1"/>
</dbReference>
<dbReference type="SUPFAM" id="SSF55073">
    <property type="entry name" value="Nucleotide cyclase"/>
    <property type="match status" value="1"/>
</dbReference>
<dbReference type="InterPro" id="IPR050469">
    <property type="entry name" value="Diguanylate_Cyclase"/>
</dbReference>
<evidence type="ECO:0000313" key="10">
    <source>
        <dbReference type="Proteomes" id="UP000315010"/>
    </source>
</evidence>
<dbReference type="Gene3D" id="3.30.450.20">
    <property type="entry name" value="PAS domain"/>
    <property type="match status" value="1"/>
</dbReference>
<dbReference type="CDD" id="cd00130">
    <property type="entry name" value="PAS"/>
    <property type="match status" value="1"/>
</dbReference>
<keyword evidence="3" id="KW-0175">Coiled coil</keyword>
<feature type="transmembrane region" description="Helical" evidence="4">
    <location>
        <begin position="29"/>
        <end position="48"/>
    </location>
</feature>
<dbReference type="InterPro" id="IPR029787">
    <property type="entry name" value="Nucleotide_cyclase"/>
</dbReference>
<dbReference type="InterPro" id="IPR043128">
    <property type="entry name" value="Rev_trsase/Diguanyl_cyclase"/>
</dbReference>
<feature type="domain" description="HD" evidence="7">
    <location>
        <begin position="554"/>
        <end position="677"/>
    </location>
</feature>
<dbReference type="FunFam" id="3.30.70.270:FF:000001">
    <property type="entry name" value="Diguanylate cyclase domain protein"/>
    <property type="match status" value="1"/>
</dbReference>
<organism evidence="9 10">
    <name type="scientific">Novipirellula herctigrandis</name>
    <dbReference type="NCBI Taxonomy" id="2527986"/>
    <lineage>
        <taxon>Bacteria</taxon>
        <taxon>Pseudomonadati</taxon>
        <taxon>Planctomycetota</taxon>
        <taxon>Planctomycetia</taxon>
        <taxon>Pirellulales</taxon>
        <taxon>Pirellulaceae</taxon>
        <taxon>Novipirellula</taxon>
    </lineage>
</organism>
<dbReference type="SUPFAM" id="SSF109604">
    <property type="entry name" value="HD-domain/PDEase-like"/>
    <property type="match status" value="1"/>
</dbReference>
<dbReference type="PANTHER" id="PTHR45138">
    <property type="entry name" value="REGULATORY COMPONENTS OF SENSORY TRANSDUCTION SYSTEM"/>
    <property type="match status" value="1"/>
</dbReference>
<comment type="catalytic activity">
    <reaction evidence="2">
        <text>2 GTP = 3',3'-c-di-GMP + 2 diphosphate</text>
        <dbReference type="Rhea" id="RHEA:24898"/>
        <dbReference type="ChEBI" id="CHEBI:33019"/>
        <dbReference type="ChEBI" id="CHEBI:37565"/>
        <dbReference type="ChEBI" id="CHEBI:58805"/>
        <dbReference type="EC" id="2.7.7.65"/>
    </reaction>
</comment>
<keyword evidence="10" id="KW-1185">Reference proteome</keyword>
<keyword evidence="4" id="KW-0812">Transmembrane</keyword>
<feature type="domain" description="GGDEF" evidence="6">
    <location>
        <begin position="380"/>
        <end position="512"/>
    </location>
</feature>
<name>A0A5C5Z1A5_9BACT</name>
<evidence type="ECO:0000256" key="2">
    <source>
        <dbReference type="ARBA" id="ARBA00034247"/>
    </source>
</evidence>
<gene>
    <name evidence="9" type="primary">pleD_2</name>
    <name evidence="9" type="ORF">CA13_25120</name>
</gene>
<feature type="domain" description="HD-GYP" evidence="8">
    <location>
        <begin position="532"/>
        <end position="728"/>
    </location>
</feature>
<dbReference type="InterPro" id="IPR006674">
    <property type="entry name" value="HD_domain"/>
</dbReference>
<evidence type="ECO:0000259" key="6">
    <source>
        <dbReference type="PROSITE" id="PS50887"/>
    </source>
</evidence>
<protein>
    <recommendedName>
        <fullName evidence="1">diguanylate cyclase</fullName>
        <ecNumber evidence="1">2.7.7.65</ecNumber>
    </recommendedName>
</protein>
<evidence type="ECO:0000259" key="8">
    <source>
        <dbReference type="PROSITE" id="PS51832"/>
    </source>
</evidence>
<dbReference type="PROSITE" id="PS50112">
    <property type="entry name" value="PAS"/>
    <property type="match status" value="1"/>
</dbReference>
<dbReference type="CDD" id="cd00077">
    <property type="entry name" value="HDc"/>
    <property type="match status" value="1"/>
</dbReference>
<evidence type="ECO:0000256" key="4">
    <source>
        <dbReference type="SAM" id="Phobius"/>
    </source>
</evidence>
<dbReference type="GO" id="GO:0052621">
    <property type="term" value="F:diguanylate cyclase activity"/>
    <property type="evidence" value="ECO:0007669"/>
    <property type="project" value="UniProtKB-EC"/>
</dbReference>
<evidence type="ECO:0000313" key="9">
    <source>
        <dbReference type="EMBL" id="TWT81065.1"/>
    </source>
</evidence>
<evidence type="ECO:0000259" key="5">
    <source>
        <dbReference type="PROSITE" id="PS50112"/>
    </source>
</evidence>
<keyword evidence="4" id="KW-0472">Membrane</keyword>
<feature type="domain" description="PAS" evidence="5">
    <location>
        <begin position="199"/>
        <end position="241"/>
    </location>
</feature>
<dbReference type="GO" id="GO:0043709">
    <property type="term" value="P:cell adhesion involved in single-species biofilm formation"/>
    <property type="evidence" value="ECO:0007669"/>
    <property type="project" value="TreeGrafter"/>
</dbReference>
<dbReference type="NCBIfam" id="TIGR00229">
    <property type="entry name" value="sensory_box"/>
    <property type="match status" value="1"/>
</dbReference>
<dbReference type="CDD" id="cd01949">
    <property type="entry name" value="GGDEF"/>
    <property type="match status" value="1"/>
</dbReference>
<dbReference type="Gene3D" id="3.30.70.270">
    <property type="match status" value="1"/>
</dbReference>
<dbReference type="GO" id="GO:0006355">
    <property type="term" value="P:regulation of DNA-templated transcription"/>
    <property type="evidence" value="ECO:0007669"/>
    <property type="project" value="InterPro"/>
</dbReference>
<dbReference type="SMART" id="SM00091">
    <property type="entry name" value="PAS"/>
    <property type="match status" value="1"/>
</dbReference>
<reference evidence="9 10" key="1">
    <citation type="submission" date="2019-02" db="EMBL/GenBank/DDBJ databases">
        <title>Deep-cultivation of Planctomycetes and their phenomic and genomic characterization uncovers novel biology.</title>
        <authorList>
            <person name="Wiegand S."/>
            <person name="Jogler M."/>
            <person name="Boedeker C."/>
            <person name="Pinto D."/>
            <person name="Vollmers J."/>
            <person name="Rivas-Marin E."/>
            <person name="Kohn T."/>
            <person name="Peeters S.H."/>
            <person name="Heuer A."/>
            <person name="Rast P."/>
            <person name="Oberbeckmann S."/>
            <person name="Bunk B."/>
            <person name="Jeske O."/>
            <person name="Meyerdierks A."/>
            <person name="Storesund J.E."/>
            <person name="Kallscheuer N."/>
            <person name="Luecker S."/>
            <person name="Lage O.M."/>
            <person name="Pohl T."/>
            <person name="Merkel B.J."/>
            <person name="Hornburger P."/>
            <person name="Mueller R.-W."/>
            <person name="Bruemmer F."/>
            <person name="Labrenz M."/>
            <person name="Spormann A.M."/>
            <person name="Op Den Camp H."/>
            <person name="Overmann J."/>
            <person name="Amann R."/>
            <person name="Jetten M.S.M."/>
            <person name="Mascher T."/>
            <person name="Medema M.H."/>
            <person name="Devos D.P."/>
            <person name="Kaster A.-K."/>
            <person name="Ovreas L."/>
            <person name="Rohde M."/>
            <person name="Galperin M.Y."/>
            <person name="Jogler C."/>
        </authorList>
    </citation>
    <scope>NUCLEOTIDE SEQUENCE [LARGE SCALE GENOMIC DNA]</scope>
    <source>
        <strain evidence="9 10">CA13</strain>
    </source>
</reference>
<dbReference type="PROSITE" id="PS50887">
    <property type="entry name" value="GGDEF"/>
    <property type="match status" value="1"/>
</dbReference>
<dbReference type="GO" id="GO:0005886">
    <property type="term" value="C:plasma membrane"/>
    <property type="evidence" value="ECO:0007669"/>
    <property type="project" value="TreeGrafter"/>
</dbReference>
<dbReference type="EC" id="2.7.7.65" evidence="1"/>
<dbReference type="InterPro" id="IPR000160">
    <property type="entry name" value="GGDEF_dom"/>
</dbReference>
<feature type="coiled-coil region" evidence="3">
    <location>
        <begin position="318"/>
        <end position="352"/>
    </location>
</feature>
<dbReference type="Pfam" id="PF00990">
    <property type="entry name" value="GGDEF"/>
    <property type="match status" value="1"/>
</dbReference>
<dbReference type="SMART" id="SM00267">
    <property type="entry name" value="GGDEF"/>
    <property type="match status" value="1"/>
</dbReference>
<dbReference type="SUPFAM" id="SSF55785">
    <property type="entry name" value="PYP-like sensor domain (PAS domain)"/>
    <property type="match status" value="1"/>
</dbReference>
<dbReference type="PANTHER" id="PTHR45138:SF9">
    <property type="entry name" value="DIGUANYLATE CYCLASE DGCM-RELATED"/>
    <property type="match status" value="1"/>
</dbReference>
<feature type="transmembrane region" description="Helical" evidence="4">
    <location>
        <begin position="170"/>
        <end position="193"/>
    </location>
</feature>
<dbReference type="InterPro" id="IPR037522">
    <property type="entry name" value="HD_GYP_dom"/>
</dbReference>
<dbReference type="InterPro" id="IPR003607">
    <property type="entry name" value="HD/PDEase_dom"/>
</dbReference>
<dbReference type="InterPro" id="IPR000014">
    <property type="entry name" value="PAS"/>
</dbReference>
<dbReference type="InterPro" id="IPR035965">
    <property type="entry name" value="PAS-like_dom_sf"/>
</dbReference>
<accession>A0A5C5Z1A5</accession>
<evidence type="ECO:0000256" key="1">
    <source>
        <dbReference type="ARBA" id="ARBA00012528"/>
    </source>
</evidence>
<proteinExistence type="predicted"/>
<dbReference type="Pfam" id="PF01966">
    <property type="entry name" value="HD"/>
    <property type="match status" value="1"/>
</dbReference>
<dbReference type="PROSITE" id="PS51831">
    <property type="entry name" value="HD"/>
    <property type="match status" value="1"/>
</dbReference>
<keyword evidence="4" id="KW-1133">Transmembrane helix</keyword>
<dbReference type="SMART" id="SM00471">
    <property type="entry name" value="HDc"/>
    <property type="match status" value="1"/>
</dbReference>
<dbReference type="Proteomes" id="UP000315010">
    <property type="component" value="Unassembled WGS sequence"/>
</dbReference>
<sequence length="830" mass="92747">MGCAVFVLIAPESEPPVLLREFIASLRLAFALVCVGVSLILGGQWLGLIPDADQIKSQGRQSLCESIAINASAHVRHQQWVDLTTILRTQVDRNEDLLSIGLRSDMGTLRLDTGHHAEMWTTESAPEPRVEVVHVPITLNRRLWGNVEFCFQRPEQSALTPLTEHSIYRLVGFFVIAGLASYTLFVARIMGVFSKTQVVPDRVRQALDTLAEGLLVLDEKGRIVLANRAFAETVGMASEDLAFKTASELAWSSLEANETDPTYPWMNAIEDGQLQSEQMLRYRLSDGRSRIFSVNAAPLGGEDQHRGALATFRDVTHVEEHREELEKMLGMLRSSRDEIERKNGELEILATQDALTGCLNRRAFFERFDKLWNQSKADHTPLACVMIDNDHFKNVNDTYGHHIGDEVLRRVSKTIREMHENHGLVCRYGGEEFCVVLPGLSLRQALAEAERTRAAIAGITFEDPKELRLTASLGVSEMRFDAADTQELINQADACLYVAKREGRNRVISYNVNMANVTEETEKEEKEKKTKRLEISYQAVTALMSALSYRDAKTAEHSRRVADLCARVAANQFDPAKIYLLEIAALLHDIGKIGVPDNILLKPGALTEQEWEVMDRHDRIGVEIVTGAFDCTELTNIIATHQKLGRKRTADVSDMPTDEYTLWCAKILTIADSYDAMFSDTVYRRGRSHAEAIAELRRCAGTQFDADLVERFTAVIDERAPLVASGAFALGKQAAIQIGLDVERLAEAVEKQDLEGLKLHVECLAKTANSVGVDSIVRVANQIQSFACSEEMQWKALLSETHELLDVARAAQSDFLRESLELENHISFTE</sequence>
<comment type="caution">
    <text evidence="9">The sequence shown here is derived from an EMBL/GenBank/DDBJ whole genome shotgun (WGS) entry which is preliminary data.</text>
</comment>